<keyword evidence="2" id="KW-1185">Reference proteome</keyword>
<dbReference type="InterPro" id="IPR007815">
    <property type="entry name" value="Emycin_Estase"/>
</dbReference>
<sequence>MQIDFEPLAERIGNARVVAIGESAHFVREYHVLRKQLIGFLHERFGFATVAFESGFSEGLAVREWMRAGEGDPPADGMTYRFGRSAEMRDLLHLMKQRGIDYWGLDLPGDLGSPGPALDRLERLPGAPRGTLSQVRRQVAKFASAYTIPAFSAYREMALIDRDALTLAFAEVSARLDATPGPADPVARHELRLVTLLDQMLRAQAAAVEGSPGYARLNIRDGAMARTAEWIVERTPGRVIIAAANSHIQRRHPAFDVLGTHLSAMLGDDYVAIGVTCEGGRVATRRLAPDAPAMAETVEVGLEPPVAGSIEAAMASGRVTIADPSRFGADRIRLLDTYAEQPVAEAFDLVACVPVSTPTEQAIWSGGRP</sequence>
<gene>
    <name evidence="1" type="ORF">LXN57_13850</name>
</gene>
<reference evidence="1 2" key="1">
    <citation type="submission" date="2022-06" db="EMBL/GenBank/DDBJ databases">
        <title>Actinoplanes abujensis sp. nov., isolated from Nigerian arid soil.</title>
        <authorList>
            <person name="Ding P."/>
        </authorList>
    </citation>
    <scope>NUCLEOTIDE SEQUENCE [LARGE SCALE GENOMIC DNA]</scope>
    <source>
        <strain evidence="2">TRM88002</strain>
    </source>
</reference>
<dbReference type="Pfam" id="PF05139">
    <property type="entry name" value="Erythro_esteras"/>
    <property type="match status" value="1"/>
</dbReference>
<dbReference type="CDD" id="cd14728">
    <property type="entry name" value="Ere-like"/>
    <property type="match status" value="1"/>
</dbReference>
<comment type="caution">
    <text evidence="1">The sequence shown here is derived from an EMBL/GenBank/DDBJ whole genome shotgun (WGS) entry which is preliminary data.</text>
</comment>
<dbReference type="InterPro" id="IPR052036">
    <property type="entry name" value="Hydrolase/PRTase-associated"/>
</dbReference>
<dbReference type="RefSeq" id="WP_251798490.1">
    <property type="nucleotide sequence ID" value="NZ_JAMQOL010000016.1"/>
</dbReference>
<name>A0ABT0XXZ0_9ACTN</name>
<dbReference type="SUPFAM" id="SSF159501">
    <property type="entry name" value="EreA/ChaN-like"/>
    <property type="match status" value="1"/>
</dbReference>
<proteinExistence type="predicted"/>
<evidence type="ECO:0000313" key="2">
    <source>
        <dbReference type="Proteomes" id="UP001523216"/>
    </source>
</evidence>
<protein>
    <submittedName>
        <fullName evidence="1">Erythromycin esterase family protein</fullName>
    </submittedName>
</protein>
<organism evidence="1 2">
    <name type="scientific">Paractinoplanes hotanensis</name>
    <dbReference type="NCBI Taxonomy" id="2906497"/>
    <lineage>
        <taxon>Bacteria</taxon>
        <taxon>Bacillati</taxon>
        <taxon>Actinomycetota</taxon>
        <taxon>Actinomycetes</taxon>
        <taxon>Micromonosporales</taxon>
        <taxon>Micromonosporaceae</taxon>
        <taxon>Paractinoplanes</taxon>
    </lineage>
</organism>
<dbReference type="Gene3D" id="3.40.1660.10">
    <property type="entry name" value="EreA-like (biosynthetic domain)"/>
    <property type="match status" value="2"/>
</dbReference>
<dbReference type="PANTHER" id="PTHR31299:SF0">
    <property type="entry name" value="ESTERASE, PUTATIVE (AFU_ORTHOLOGUE AFUA_1G05850)-RELATED"/>
    <property type="match status" value="1"/>
</dbReference>
<dbReference type="EMBL" id="JAMQOL010000016">
    <property type="protein sequence ID" value="MCM4078654.1"/>
    <property type="molecule type" value="Genomic_DNA"/>
</dbReference>
<dbReference type="Proteomes" id="UP001523216">
    <property type="component" value="Unassembled WGS sequence"/>
</dbReference>
<dbReference type="PANTHER" id="PTHR31299">
    <property type="entry name" value="ESTERASE, PUTATIVE (AFU_ORTHOLOGUE AFUA_1G05850)-RELATED"/>
    <property type="match status" value="1"/>
</dbReference>
<accession>A0ABT0XXZ0</accession>
<evidence type="ECO:0000313" key="1">
    <source>
        <dbReference type="EMBL" id="MCM4078654.1"/>
    </source>
</evidence>